<evidence type="ECO:0000256" key="4">
    <source>
        <dbReference type="ARBA" id="ARBA00022553"/>
    </source>
</evidence>
<dbReference type="Gene3D" id="3.30.450.20">
    <property type="entry name" value="PAS domain"/>
    <property type="match status" value="2"/>
</dbReference>
<accession>A0A318JB52</accession>
<dbReference type="Pfam" id="PF02518">
    <property type="entry name" value="HATPase_c"/>
    <property type="match status" value="2"/>
</dbReference>
<feature type="modified residue" description="4-aspartylphosphate" evidence="7">
    <location>
        <position position="696"/>
    </location>
</feature>
<dbReference type="SMART" id="SM00448">
    <property type="entry name" value="REC"/>
    <property type="match status" value="2"/>
</dbReference>
<dbReference type="SUPFAM" id="SSF52172">
    <property type="entry name" value="CheY-like"/>
    <property type="match status" value="2"/>
</dbReference>
<dbReference type="Pfam" id="PF00512">
    <property type="entry name" value="HisKA"/>
    <property type="match status" value="2"/>
</dbReference>
<dbReference type="InterPro" id="IPR001789">
    <property type="entry name" value="Sig_transdc_resp-reg_receiver"/>
</dbReference>
<feature type="domain" description="Histidine kinase" evidence="8">
    <location>
        <begin position="916"/>
        <end position="1132"/>
    </location>
</feature>
<feature type="domain" description="Histidine kinase" evidence="8">
    <location>
        <begin position="373"/>
        <end position="592"/>
    </location>
</feature>
<comment type="subcellular location">
    <subcellularLocation>
        <location evidence="2">Cell inner membrane</location>
        <topology evidence="2">Multi-pass membrane protein</topology>
    </subcellularLocation>
</comment>
<reference evidence="10 11" key="1">
    <citation type="submission" date="2018-05" db="EMBL/GenBank/DDBJ databases">
        <title>Genomic Encyclopedia of Type Strains, Phase IV (KMG-IV): sequencing the most valuable type-strain genomes for metagenomic binning, comparative biology and taxonomic classification.</title>
        <authorList>
            <person name="Goeker M."/>
        </authorList>
    </citation>
    <scope>NUCLEOTIDE SEQUENCE [LARGE SCALE GENOMIC DNA]</scope>
    <source>
        <strain evidence="10 11">DSM 19792</strain>
    </source>
</reference>
<dbReference type="InterPro" id="IPR013656">
    <property type="entry name" value="PAS_4"/>
</dbReference>
<evidence type="ECO:0000256" key="2">
    <source>
        <dbReference type="ARBA" id="ARBA00004429"/>
    </source>
</evidence>
<keyword evidence="6" id="KW-0418">Kinase</keyword>
<dbReference type="InterPro" id="IPR029016">
    <property type="entry name" value="GAF-like_dom_sf"/>
</dbReference>
<dbReference type="Gene3D" id="3.30.450.40">
    <property type="match status" value="1"/>
</dbReference>
<dbReference type="SUPFAM" id="SSF55874">
    <property type="entry name" value="ATPase domain of HSP90 chaperone/DNA topoisomerase II/histidine kinase"/>
    <property type="match status" value="2"/>
</dbReference>
<comment type="catalytic activity">
    <reaction evidence="1">
        <text>ATP + protein L-histidine = ADP + protein N-phospho-L-histidine.</text>
        <dbReference type="EC" id="2.7.13.3"/>
    </reaction>
</comment>
<dbReference type="InterPro" id="IPR036097">
    <property type="entry name" value="HisK_dim/P_sf"/>
</dbReference>
<dbReference type="InterPro" id="IPR036890">
    <property type="entry name" value="HATPase_C_sf"/>
</dbReference>
<comment type="caution">
    <text evidence="10">The sequence shown here is derived from an EMBL/GenBank/DDBJ whole genome shotgun (WGS) entry which is preliminary data.</text>
</comment>
<dbReference type="PROSITE" id="PS50109">
    <property type="entry name" value="HIS_KIN"/>
    <property type="match status" value="2"/>
</dbReference>
<dbReference type="CDD" id="cd17580">
    <property type="entry name" value="REC_2_DhkD-like"/>
    <property type="match status" value="1"/>
</dbReference>
<evidence type="ECO:0000256" key="3">
    <source>
        <dbReference type="ARBA" id="ARBA00012438"/>
    </source>
</evidence>
<dbReference type="SMART" id="SM00387">
    <property type="entry name" value="HATPase_c"/>
    <property type="match status" value="2"/>
</dbReference>
<dbReference type="SUPFAM" id="SSF55781">
    <property type="entry name" value="GAF domain-like"/>
    <property type="match status" value="1"/>
</dbReference>
<dbReference type="AlphaFoldDB" id="A0A318JB52"/>
<dbReference type="Gene3D" id="3.40.50.2300">
    <property type="match status" value="2"/>
</dbReference>
<dbReference type="EMBL" id="QJKB01000003">
    <property type="protein sequence ID" value="PXX44077.1"/>
    <property type="molecule type" value="Genomic_DNA"/>
</dbReference>
<evidence type="ECO:0000259" key="8">
    <source>
        <dbReference type="PROSITE" id="PS50109"/>
    </source>
</evidence>
<dbReference type="InterPro" id="IPR005467">
    <property type="entry name" value="His_kinase_dom"/>
</dbReference>
<organism evidence="10 11">
    <name type="scientific">Undibacterium pigrum</name>
    <dbReference type="NCBI Taxonomy" id="401470"/>
    <lineage>
        <taxon>Bacteria</taxon>
        <taxon>Pseudomonadati</taxon>
        <taxon>Pseudomonadota</taxon>
        <taxon>Betaproteobacteria</taxon>
        <taxon>Burkholderiales</taxon>
        <taxon>Oxalobacteraceae</taxon>
        <taxon>Undibacterium</taxon>
    </lineage>
</organism>
<dbReference type="InterPro" id="IPR035965">
    <property type="entry name" value="PAS-like_dom_sf"/>
</dbReference>
<dbReference type="GO" id="GO:0000155">
    <property type="term" value="F:phosphorelay sensor kinase activity"/>
    <property type="evidence" value="ECO:0007669"/>
    <property type="project" value="InterPro"/>
</dbReference>
<evidence type="ECO:0000259" key="9">
    <source>
        <dbReference type="PROSITE" id="PS50110"/>
    </source>
</evidence>
<evidence type="ECO:0000256" key="5">
    <source>
        <dbReference type="ARBA" id="ARBA00022679"/>
    </source>
</evidence>
<evidence type="ECO:0000256" key="1">
    <source>
        <dbReference type="ARBA" id="ARBA00000085"/>
    </source>
</evidence>
<evidence type="ECO:0000256" key="6">
    <source>
        <dbReference type="ARBA" id="ARBA00022777"/>
    </source>
</evidence>
<dbReference type="SMART" id="SM00388">
    <property type="entry name" value="HisKA"/>
    <property type="match status" value="2"/>
</dbReference>
<feature type="domain" description="Response regulatory" evidence="9">
    <location>
        <begin position="648"/>
        <end position="763"/>
    </location>
</feature>
<dbReference type="SUPFAM" id="SSF55785">
    <property type="entry name" value="PYP-like sensor domain (PAS domain)"/>
    <property type="match status" value="1"/>
</dbReference>
<dbReference type="PANTHER" id="PTHR43547">
    <property type="entry name" value="TWO-COMPONENT HISTIDINE KINASE"/>
    <property type="match status" value="1"/>
</dbReference>
<name>A0A318JB52_9BURK</name>
<dbReference type="GO" id="GO:0005886">
    <property type="term" value="C:plasma membrane"/>
    <property type="evidence" value="ECO:0007669"/>
    <property type="project" value="UniProtKB-SubCell"/>
</dbReference>
<evidence type="ECO:0000256" key="7">
    <source>
        <dbReference type="PROSITE-ProRule" id="PRU00169"/>
    </source>
</evidence>
<dbReference type="FunFam" id="1.10.287.130:FF:000045">
    <property type="entry name" value="Two-component system sensor histidine kinase/response regulator"/>
    <property type="match status" value="1"/>
</dbReference>
<dbReference type="FunFam" id="3.30.565.10:FF:000006">
    <property type="entry name" value="Sensor histidine kinase WalK"/>
    <property type="match status" value="2"/>
</dbReference>
<keyword evidence="11" id="KW-1185">Reference proteome</keyword>
<feature type="modified residue" description="4-aspartylphosphate" evidence="7">
    <location>
        <position position="1207"/>
    </location>
</feature>
<proteinExistence type="predicted"/>
<dbReference type="PRINTS" id="PR00344">
    <property type="entry name" value="BCTRLSENSOR"/>
</dbReference>
<dbReference type="Pfam" id="PF08448">
    <property type="entry name" value="PAS_4"/>
    <property type="match status" value="1"/>
</dbReference>
<evidence type="ECO:0000313" key="11">
    <source>
        <dbReference type="Proteomes" id="UP000247792"/>
    </source>
</evidence>
<dbReference type="RefSeq" id="WP_110255557.1">
    <property type="nucleotide sequence ID" value="NZ_QJKB01000003.1"/>
</dbReference>
<dbReference type="PROSITE" id="PS50110">
    <property type="entry name" value="RESPONSE_REGULATORY"/>
    <property type="match status" value="2"/>
</dbReference>
<dbReference type="InterPro" id="IPR011006">
    <property type="entry name" value="CheY-like_superfamily"/>
</dbReference>
<dbReference type="CDD" id="cd00075">
    <property type="entry name" value="HATPase"/>
    <property type="match status" value="1"/>
</dbReference>
<dbReference type="InterPro" id="IPR003661">
    <property type="entry name" value="HisK_dim/P_dom"/>
</dbReference>
<dbReference type="EC" id="2.7.13.3" evidence="3"/>
<gene>
    <name evidence="10" type="ORF">DFR42_103346</name>
</gene>
<dbReference type="InterPro" id="IPR003594">
    <property type="entry name" value="HATPase_dom"/>
</dbReference>
<dbReference type="InterPro" id="IPR004358">
    <property type="entry name" value="Sig_transdc_His_kin-like_C"/>
</dbReference>
<dbReference type="Gene3D" id="1.10.287.130">
    <property type="match status" value="2"/>
</dbReference>
<evidence type="ECO:0000313" key="10">
    <source>
        <dbReference type="EMBL" id="PXX44077.1"/>
    </source>
</evidence>
<dbReference type="CDD" id="cd00082">
    <property type="entry name" value="HisKA"/>
    <property type="match status" value="2"/>
</dbReference>
<dbReference type="Pfam" id="PF00072">
    <property type="entry name" value="Response_reg"/>
    <property type="match status" value="2"/>
</dbReference>
<keyword evidence="5" id="KW-0808">Transferase</keyword>
<keyword evidence="4 7" id="KW-0597">Phosphoprotein</keyword>
<protein>
    <recommendedName>
        <fullName evidence="3">histidine kinase</fullName>
        <ecNumber evidence="3">2.7.13.3</ecNumber>
    </recommendedName>
</protein>
<sequence length="1270" mass="137476">MPSDHIANTIHDHKFLSAPGQLGGLIAARDWSTTSLGPISGWPQSLKTAVSLMLSSRQPMWIGWGADIVFLYNDAYIDVLSLAKHPRALGLPAAEIWSEIWDICGPLADRVFAYGEATNADDVRLFMNRGDFLEENFFSFSYSPIRDESGNVAGLFCPNLDVTAKHLNARRLRTLSEIATRSLLEKTVDAAADSVISTLASNPDDIPFALLYLNQAQAGQPNATGLKLWQATGVAADIVPDFVTLSEETASPVTTNGASFPKVLEDALAASLRTGQPGVTDLPSAGSLPVGLANLPVRQALVLPLMASSNIVGAVVLGVSPVRKLDHDYRSFFDLVATQCGNAIQNARASEEERLRLDMLAEIDRAKTQFFSNVSHEFRTPLTLMLAPLEEALEDATSLPPAQRQRLELMQRNAVRLQKLVNTLLEFSRVQAGRAQAAFEPTDLAALTSDLASSFRSTVESTGMQLIVDCAPLSAPVYIDVSMWEKIILNLLSNAFKFTFEGAITVSMREAPSQGTVTVTIADSGIGIAADQLPRLFERFHRIESARSRTHEGTGIGLALVHDLVALQSGVIKVDSEPGHGTRFHITLRLGTAHLDPAQLRPSQVTSNHATSKAYVAEAAGWLGVPLSPTLPEPEVPLAPATSRLSGRVLIVDDNADMRDYLHRLLKPHWHIELVGNGVEALAAIKLQRPDLIVSDVMMPQLDGFGLLAALRADAATHELPVLLLSARAGEEARLEGLQAGANDYLVKPFSGRELVARIDALLLRQRVRTIETSATRRMQAIFSQAPVGIAILRGPEHVFELANERYQELVDRSTLIGLTIRQALPEIEGQQIFELLDAVYETGIPYLGRSVRVDIMRGNPARPVECYFDCVYQPLCDDHGNIEGIAVVVFEVTELASAKRAAEAASLAKDEFLAMLGHELRNPLAPIVTALQLMRLRGVDTAKKERAVIERQVQHLVALVDDLLDVSRVTQGKIELRKKVIELGEVVANAIETISPLIEGKLHHLSVDVAASGLPVQADPVRLRQVVANLLSNAAKYTEQGGQLGISAWRQGEEVILTVSDNGIGISATTLPTIFDLFVQERQALSRSQGGLGLGLAIARSMMALHGGSVEAHSDGLGLGSTFTLRLPAYAQMESTTAEAVSVPGVEADIAMHQGLNILIVDDNEDAAHVLQDMLEIQGHRVKVVLNGPAALQLAPAFKPQVCLLDIGLPGMDGYELAQRLRQLPGGDGLRLFAVTGYGQSEDRRRAAEHGFDEHFVKPLDIARLNALL</sequence>
<dbReference type="SUPFAM" id="SSF47384">
    <property type="entry name" value="Homodimeric domain of signal transducing histidine kinase"/>
    <property type="match status" value="2"/>
</dbReference>
<dbReference type="PANTHER" id="PTHR43547:SF2">
    <property type="entry name" value="HYBRID SIGNAL TRANSDUCTION HISTIDINE KINASE C"/>
    <property type="match status" value="1"/>
</dbReference>
<feature type="domain" description="Response regulatory" evidence="9">
    <location>
        <begin position="1158"/>
        <end position="1270"/>
    </location>
</feature>
<dbReference type="OrthoDB" id="5389366at2"/>
<dbReference type="Proteomes" id="UP000247792">
    <property type="component" value="Unassembled WGS sequence"/>
</dbReference>
<dbReference type="Gene3D" id="3.30.565.10">
    <property type="entry name" value="Histidine kinase-like ATPase, C-terminal domain"/>
    <property type="match status" value="2"/>
</dbReference>